<keyword evidence="3" id="KW-1185">Reference proteome</keyword>
<feature type="compositionally biased region" description="Polar residues" evidence="1">
    <location>
        <begin position="144"/>
        <end position="155"/>
    </location>
</feature>
<feature type="region of interest" description="Disordered" evidence="1">
    <location>
        <begin position="128"/>
        <end position="192"/>
    </location>
</feature>
<proteinExistence type="predicted"/>
<protein>
    <submittedName>
        <fullName evidence="2">18733_t:CDS:1</fullName>
    </submittedName>
</protein>
<feature type="non-terminal residue" evidence="2">
    <location>
        <position position="192"/>
    </location>
</feature>
<reference evidence="2 3" key="1">
    <citation type="submission" date="2021-06" db="EMBL/GenBank/DDBJ databases">
        <authorList>
            <person name="Kallberg Y."/>
            <person name="Tangrot J."/>
            <person name="Rosling A."/>
        </authorList>
    </citation>
    <scope>NUCLEOTIDE SEQUENCE [LARGE SCALE GENOMIC DNA]</scope>
    <source>
        <strain evidence="2 3">120-4 pot B 10/14</strain>
    </source>
</reference>
<dbReference type="EMBL" id="CAJVQB010015791">
    <property type="protein sequence ID" value="CAG8776627.1"/>
    <property type="molecule type" value="Genomic_DNA"/>
</dbReference>
<comment type="caution">
    <text evidence="2">The sequence shown here is derived from an EMBL/GenBank/DDBJ whole genome shotgun (WGS) entry which is preliminary data.</text>
</comment>
<name>A0ABN7VIS5_GIGMA</name>
<evidence type="ECO:0000313" key="3">
    <source>
        <dbReference type="Proteomes" id="UP000789901"/>
    </source>
</evidence>
<gene>
    <name evidence="2" type="ORF">GMARGA_LOCUS19151</name>
</gene>
<dbReference type="Proteomes" id="UP000789901">
    <property type="component" value="Unassembled WGS sequence"/>
</dbReference>
<organism evidence="2 3">
    <name type="scientific">Gigaspora margarita</name>
    <dbReference type="NCBI Taxonomy" id="4874"/>
    <lineage>
        <taxon>Eukaryota</taxon>
        <taxon>Fungi</taxon>
        <taxon>Fungi incertae sedis</taxon>
        <taxon>Mucoromycota</taxon>
        <taxon>Glomeromycotina</taxon>
        <taxon>Glomeromycetes</taxon>
        <taxon>Diversisporales</taxon>
        <taxon>Gigasporaceae</taxon>
        <taxon>Gigaspora</taxon>
    </lineage>
</organism>
<evidence type="ECO:0000256" key="1">
    <source>
        <dbReference type="SAM" id="MobiDB-lite"/>
    </source>
</evidence>
<accession>A0ABN7VIS5</accession>
<feature type="compositionally biased region" description="Basic and acidic residues" evidence="1">
    <location>
        <begin position="165"/>
        <end position="192"/>
    </location>
</feature>
<evidence type="ECO:0000313" key="2">
    <source>
        <dbReference type="EMBL" id="CAG8776627.1"/>
    </source>
</evidence>
<sequence length="192" mass="22167">MNEDLGTAAEHCTFQKQLRKVPLESITEKRHCMQNTANTLHIDNLQMPIIKIATRKEELINMHLEESQVAKKLKSIAGQIRDTGEHLRHNETRKNLDQIGNDKRCNFNSKRKGAKTITRDLDEEISDSKSFKKQKGKEKQITQLETNSIDSQPEQQIRKVKRRVNKENQDPLREGSEPGKSKKGKKEETKAE</sequence>